<accession>A0A1M5VKT7</accession>
<reference evidence="2" key="1">
    <citation type="submission" date="2016-11" db="EMBL/GenBank/DDBJ databases">
        <authorList>
            <person name="Varghese N."/>
            <person name="Submissions S."/>
        </authorList>
    </citation>
    <scope>NUCLEOTIDE SEQUENCE [LARGE SCALE GENOMIC DNA]</scope>
    <source>
        <strain evidence="2">DSM 13643</strain>
    </source>
</reference>
<dbReference type="OrthoDB" id="2082552at2"/>
<evidence type="ECO:0000313" key="2">
    <source>
        <dbReference type="Proteomes" id="UP000183967"/>
    </source>
</evidence>
<gene>
    <name evidence="1" type="ORF">SAMN02745135_01992</name>
</gene>
<evidence type="ECO:0000313" key="1">
    <source>
        <dbReference type="EMBL" id="SHH75882.1"/>
    </source>
</evidence>
<organism evidence="1 2">
    <name type="scientific">Caloranaerobacter azorensis DSM 13643</name>
    <dbReference type="NCBI Taxonomy" id="1121264"/>
    <lineage>
        <taxon>Bacteria</taxon>
        <taxon>Bacillati</taxon>
        <taxon>Bacillota</taxon>
        <taxon>Tissierellia</taxon>
        <taxon>Tissierellales</taxon>
        <taxon>Thermohalobacteraceae</taxon>
        <taxon>Caloranaerobacter</taxon>
    </lineage>
</organism>
<dbReference type="AlphaFoldDB" id="A0A1M5VKT7"/>
<dbReference type="Proteomes" id="UP000183967">
    <property type="component" value="Unassembled WGS sequence"/>
</dbReference>
<name>A0A1M5VKT7_9FIRM</name>
<dbReference type="EMBL" id="FQXO01000063">
    <property type="protein sequence ID" value="SHH75882.1"/>
    <property type="molecule type" value="Genomic_DNA"/>
</dbReference>
<proteinExistence type="predicted"/>
<keyword evidence="2" id="KW-1185">Reference proteome</keyword>
<sequence>MSTIKIEPNLLISISIEECLNYTPFEKLENSIKYHVKSLIKKVNRSKYKNLSKDEKLQYFLTQLLLRTSSNPNWANLKDSEQLDQRYLYTVIKKYMLIYIPELL</sequence>
<dbReference type="RefSeq" id="WP_073197376.1">
    <property type="nucleotide sequence ID" value="NZ_FQXO01000063.1"/>
</dbReference>
<protein>
    <submittedName>
        <fullName evidence="1">Uncharacterized protein</fullName>
    </submittedName>
</protein>